<dbReference type="GO" id="GO:0032259">
    <property type="term" value="P:methylation"/>
    <property type="evidence" value="ECO:0007669"/>
    <property type="project" value="UniProtKB-KW"/>
</dbReference>
<dbReference type="STRING" id="573321.SAMN04488505_112116"/>
<organism evidence="2 3">
    <name type="scientific">Chitinophaga rupis</name>
    <dbReference type="NCBI Taxonomy" id="573321"/>
    <lineage>
        <taxon>Bacteria</taxon>
        <taxon>Pseudomonadati</taxon>
        <taxon>Bacteroidota</taxon>
        <taxon>Chitinophagia</taxon>
        <taxon>Chitinophagales</taxon>
        <taxon>Chitinophagaceae</taxon>
        <taxon>Chitinophaga</taxon>
    </lineage>
</organism>
<feature type="domain" description="Methyltransferase" evidence="1">
    <location>
        <begin position="48"/>
        <end position="113"/>
    </location>
</feature>
<dbReference type="SUPFAM" id="SSF53335">
    <property type="entry name" value="S-adenosyl-L-methionine-dependent methyltransferases"/>
    <property type="match status" value="1"/>
</dbReference>
<dbReference type="InterPro" id="IPR029063">
    <property type="entry name" value="SAM-dependent_MTases_sf"/>
</dbReference>
<name>A0A1H8IXI2_9BACT</name>
<dbReference type="Gene3D" id="3.40.50.150">
    <property type="entry name" value="Vaccinia Virus protein VP39"/>
    <property type="match status" value="1"/>
</dbReference>
<sequence>MIDPEQAHYFSSNADLDSIYPERIRKLSKRHWTPLGVAKKAAQFLAAKPGDKILDIGSGVGKFCLVGGFSCPDQHFYGIEQRRELIEHAEAAQALTGVENVTFIHGDFTRLDVTPYNHFYFYNSFYEHLVESDDRIDDEVDYSEGMYNFNARALYLALDSKPAGTRVVTFHSLLDEMPQGYQLAYSSLGMLLKGWIKV</sequence>
<dbReference type="RefSeq" id="WP_089920731.1">
    <property type="nucleotide sequence ID" value="NZ_FOBB01000012.1"/>
</dbReference>
<dbReference type="EMBL" id="FOBB01000012">
    <property type="protein sequence ID" value="SEN73212.1"/>
    <property type="molecule type" value="Genomic_DNA"/>
</dbReference>
<evidence type="ECO:0000259" key="1">
    <source>
        <dbReference type="Pfam" id="PF13847"/>
    </source>
</evidence>
<evidence type="ECO:0000313" key="3">
    <source>
        <dbReference type="Proteomes" id="UP000198984"/>
    </source>
</evidence>
<dbReference type="Proteomes" id="UP000198984">
    <property type="component" value="Unassembled WGS sequence"/>
</dbReference>
<keyword evidence="3" id="KW-1185">Reference proteome</keyword>
<protein>
    <submittedName>
        <fullName evidence="2">Methyltransferase domain-containing protein</fullName>
    </submittedName>
</protein>
<gene>
    <name evidence="2" type="ORF">SAMN04488505_112116</name>
</gene>
<dbReference type="InterPro" id="IPR025714">
    <property type="entry name" value="Methyltranfer_dom"/>
</dbReference>
<dbReference type="GO" id="GO:0008168">
    <property type="term" value="F:methyltransferase activity"/>
    <property type="evidence" value="ECO:0007669"/>
    <property type="project" value="UniProtKB-KW"/>
</dbReference>
<evidence type="ECO:0000313" key="2">
    <source>
        <dbReference type="EMBL" id="SEN73212.1"/>
    </source>
</evidence>
<keyword evidence="2" id="KW-0489">Methyltransferase</keyword>
<dbReference type="AlphaFoldDB" id="A0A1H8IXI2"/>
<accession>A0A1H8IXI2</accession>
<dbReference type="Pfam" id="PF13847">
    <property type="entry name" value="Methyltransf_31"/>
    <property type="match status" value="1"/>
</dbReference>
<proteinExistence type="predicted"/>
<dbReference type="OrthoDB" id="962475at2"/>
<reference evidence="2 3" key="1">
    <citation type="submission" date="2016-10" db="EMBL/GenBank/DDBJ databases">
        <authorList>
            <person name="de Groot N.N."/>
        </authorList>
    </citation>
    <scope>NUCLEOTIDE SEQUENCE [LARGE SCALE GENOMIC DNA]</scope>
    <source>
        <strain evidence="2 3">DSM 21039</strain>
    </source>
</reference>
<keyword evidence="2" id="KW-0808">Transferase</keyword>
<dbReference type="CDD" id="cd02440">
    <property type="entry name" value="AdoMet_MTases"/>
    <property type="match status" value="1"/>
</dbReference>